<keyword evidence="3" id="KW-1185">Reference proteome</keyword>
<evidence type="ECO:0008006" key="4">
    <source>
        <dbReference type="Google" id="ProtNLM"/>
    </source>
</evidence>
<gene>
    <name evidence="2" type="ORF">IAR55_007086</name>
</gene>
<feature type="compositionally biased region" description="Polar residues" evidence="1">
    <location>
        <begin position="956"/>
        <end position="965"/>
    </location>
</feature>
<feature type="region of interest" description="Disordered" evidence="1">
    <location>
        <begin position="781"/>
        <end position="834"/>
    </location>
</feature>
<feature type="region of interest" description="Disordered" evidence="1">
    <location>
        <begin position="71"/>
        <end position="312"/>
    </location>
</feature>
<feature type="region of interest" description="Disordered" evidence="1">
    <location>
        <begin position="945"/>
        <end position="998"/>
    </location>
</feature>
<feature type="compositionally biased region" description="Basic and acidic residues" evidence="1">
    <location>
        <begin position="1722"/>
        <end position="1748"/>
    </location>
</feature>
<feature type="compositionally biased region" description="Acidic residues" evidence="1">
    <location>
        <begin position="465"/>
        <end position="496"/>
    </location>
</feature>
<comment type="caution">
    <text evidence="2">The sequence shown here is derived from an EMBL/GenBank/DDBJ whole genome shotgun (WGS) entry which is preliminary data.</text>
</comment>
<feature type="compositionally biased region" description="Acidic residues" evidence="1">
    <location>
        <begin position="237"/>
        <end position="280"/>
    </location>
</feature>
<feature type="compositionally biased region" description="Low complexity" evidence="1">
    <location>
        <begin position="1466"/>
        <end position="1479"/>
    </location>
</feature>
<organism evidence="2 3">
    <name type="scientific">Kwoniella newhampshirensis</name>
    <dbReference type="NCBI Taxonomy" id="1651941"/>
    <lineage>
        <taxon>Eukaryota</taxon>
        <taxon>Fungi</taxon>
        <taxon>Dikarya</taxon>
        <taxon>Basidiomycota</taxon>
        <taxon>Agaricomycotina</taxon>
        <taxon>Tremellomycetes</taxon>
        <taxon>Tremellales</taxon>
        <taxon>Cryptococcaceae</taxon>
        <taxon>Kwoniella</taxon>
    </lineage>
</organism>
<feature type="compositionally biased region" description="Acidic residues" evidence="1">
    <location>
        <begin position="147"/>
        <end position="181"/>
    </location>
</feature>
<feature type="compositionally biased region" description="Basic residues" evidence="1">
    <location>
        <begin position="1487"/>
        <end position="1500"/>
    </location>
</feature>
<sequence>MLRSQPGGDGMIKRPGAYDLFPPPKVSSWLDDLQSKIQRGLNPPDSPGPSRSPSPIYVQENEKIEDVFEGVGEIVEEQGDEGNGKEDDLQYDDVDEVEEEDSQRQEQLESYDDEYQHDDEEEEDEEQEGDRQHQVRVPLPPKPIVLLDDDDDIDDEEEEEEEEEEDDDDDDDDDDDAESEGAEPIRYQQTATESEGDELEGYNEDSLFDDRQDDYEPGYGVVAEEDGQAYVGSDGDVYAEEEDEVFDDEDDEDQGDESEEAAQEQNEDDEAQQEQSDDGIEYVGASESSNRSSQPPPSESIYPPLPQPSPLHAAINFDFAANDVPNPQIQPFSEDFIDPTLLADLVQQVHQGVPPQAAGPSTYAQAMPTEEVLQHQGGQYEDGAFEEDELDEDERYDQKGYDDDDDDDEEEKEEEEEEEEEEREEDGYELADGSEGSYSDQADMAPMGARKPIISNEVIEIGSSSEEDGDEDEDDEENRDGEDEGDGEKSEVDDEPGVGKRHSVVRDVTEIDKTDASDEDELEEEREEVEEGYDSDGEEEEEAEEEEAEQIELREAEHSPSLEPVEMDGLQDRQELTTEIQVNLGQRQEIEPLLGLDEPMQIDNIEIVELTEREETETTAMDDVRMATSIETPAGGVVDEIQEFISQLVEQQVEEYAQQTTDNALAQSVLQSMDSQAEQPNDALYETTLEHNTDRSIEETDIVGEAHSQPLETGADQEVSAVPSASPREISMVPSPQELAFQETTSDIPQQIDGNSNEKSAPAVADSFTLDVEDNAEITKNDRDGLVIGTPDQDIELVTSGPAPASASRESEEPTPSPIMRPGDKGSPEPFDGEDYVAFDALEAPQPSSRDEPAISDSNAALEGASDSAHTLSSMTAVDLPQVDALDSVDVGTSKSAGAISLEAPVDDLPDPRLSAPDTQNITPVIPHLILEQSDISPSLIVEPPMEGGVGDLSPASFSPLQNPASLPDLQHSVFEPDLSLNSPDLEPNNEDPLSSPVVVNKGLLSHDIPSVVISRPNTPPSLPDPYLPPPNTSDEQPIDPHDLEPKVIISPSLVVEAPSHPLPQDVPLSMPSRPETPTEFPDPRLSVPDTETISPLDPCDLEPREVTSPSLIVEPPADPRPTGPLSAPISRAETPVELPDPALPPIDAFLEPPITPYALQPISEPQTPSLEVEPPMETPAMSRLPSSLTVAGNSHGLTVIDDDVEEEAPVEDVPMSVEYGVEAAEAAITQDVPGEIDREESAAPTEAVPENSEIEEAVPQAESFDEHVPTRPALQMSDSAIERLRHHHGSPGANSAPVAAALHRRTRSRTRTSASPAPQPPVTRSHCFYEKLRISDDELTAVILAPHCTLLNTEQMGEEDARVEGVPTAGEEIEARQQMISHDNPILQPRLATKLRRIVGAQIFDERCCYVLYARADAKLPPPGTPQATGHRKRKSMSVAAEAEEEDEITVDVRTPEHKRTSPPAHATRSAARKSTASMEPEPSPARKKRGTSTARKGKARESSLASDLGDRRSTTGSPGPMLRRSARKSTVKKEDTTETTNVVLEEDESPATLSAADDGASLRTPRRSARRSLAPVTPEAVSPEIGKSAQFTPRRATRQPTVKAEDEREATPKEQSIPTPASTTRFRARKSLNISSKQDEAPYRPDEDEEGTPSPVVSTSREAPTSSRKGKSPSATPEGGNEDIEMEEESQGPSARSTRRKRKTNDEMTQETEAGADTLNVRETRAMKRRAVEDKDQPGTPVREEQEPSVEVENAGGNDEPAEEGGTGGTEPRADLRRTDSWGGRFLRRLRFGR</sequence>
<feature type="compositionally biased region" description="Basic and acidic residues" evidence="1">
    <location>
        <begin position="504"/>
        <end position="516"/>
    </location>
</feature>
<feature type="compositionally biased region" description="Low complexity" evidence="1">
    <location>
        <begin position="455"/>
        <end position="464"/>
    </location>
</feature>
<feature type="compositionally biased region" description="Pro residues" evidence="1">
    <location>
        <begin position="294"/>
        <end position="309"/>
    </location>
</feature>
<feature type="compositionally biased region" description="Acidic residues" evidence="1">
    <location>
        <begin position="109"/>
        <end position="128"/>
    </location>
</feature>
<feature type="compositionally biased region" description="Pro residues" evidence="1">
    <location>
        <begin position="1018"/>
        <end position="1032"/>
    </location>
</feature>
<feature type="region of interest" description="Disordered" evidence="1">
    <location>
        <begin position="352"/>
        <end position="577"/>
    </location>
</feature>
<feature type="compositionally biased region" description="Acidic residues" evidence="1">
    <location>
        <begin position="89"/>
        <end position="101"/>
    </location>
</feature>
<feature type="compositionally biased region" description="Acidic residues" evidence="1">
    <location>
        <begin position="194"/>
        <end position="216"/>
    </location>
</feature>
<accession>A0AAW0YHQ2</accession>
<feature type="region of interest" description="Disordered" evidence="1">
    <location>
        <begin position="1011"/>
        <end position="1044"/>
    </location>
</feature>
<feature type="compositionally biased region" description="Basic and acidic residues" evidence="1">
    <location>
        <begin position="551"/>
        <end position="560"/>
    </location>
</feature>
<feature type="region of interest" description="Disordered" evidence="1">
    <location>
        <begin position="1287"/>
        <end position="1324"/>
    </location>
</feature>
<evidence type="ECO:0000313" key="2">
    <source>
        <dbReference type="EMBL" id="KAK8843429.1"/>
    </source>
</evidence>
<dbReference type="EMBL" id="JBCAWK010000015">
    <property type="protein sequence ID" value="KAK8843429.1"/>
    <property type="molecule type" value="Genomic_DNA"/>
</dbReference>
<feature type="region of interest" description="Disordered" evidence="1">
    <location>
        <begin position="1420"/>
        <end position="1782"/>
    </location>
</feature>
<dbReference type="KEGG" id="kne:92184344"/>
<feature type="compositionally biased region" description="Acidic residues" evidence="1">
    <location>
        <begin position="1682"/>
        <end position="1692"/>
    </location>
</feature>
<evidence type="ECO:0000256" key="1">
    <source>
        <dbReference type="SAM" id="MobiDB-lite"/>
    </source>
</evidence>
<name>A0AAW0YHQ2_9TREE</name>
<proteinExistence type="predicted"/>
<dbReference type="RefSeq" id="XP_066799377.1">
    <property type="nucleotide sequence ID" value="XM_066950162.1"/>
</dbReference>
<dbReference type="Proteomes" id="UP001388673">
    <property type="component" value="Unassembled WGS sequence"/>
</dbReference>
<feature type="compositionally biased region" description="Polar residues" evidence="1">
    <location>
        <begin position="1615"/>
        <end position="1627"/>
    </location>
</feature>
<feature type="compositionally biased region" description="Polar residues" evidence="1">
    <location>
        <begin position="1657"/>
        <end position="1669"/>
    </location>
</feature>
<feature type="region of interest" description="Disordered" evidence="1">
    <location>
        <begin position="1234"/>
        <end position="1271"/>
    </location>
</feature>
<feature type="compositionally biased region" description="Basic and acidic residues" evidence="1">
    <location>
        <begin position="1605"/>
        <end position="1614"/>
    </location>
</feature>
<dbReference type="GeneID" id="92184344"/>
<feature type="compositionally biased region" description="Acidic residues" evidence="1">
    <location>
        <begin position="517"/>
        <end position="550"/>
    </location>
</feature>
<feature type="region of interest" description="Disordered" evidence="1">
    <location>
        <begin position="1"/>
        <end position="56"/>
    </location>
</feature>
<feature type="region of interest" description="Disordered" evidence="1">
    <location>
        <begin position="1159"/>
        <end position="1190"/>
    </location>
</feature>
<evidence type="ECO:0000313" key="3">
    <source>
        <dbReference type="Proteomes" id="UP001388673"/>
    </source>
</evidence>
<feature type="region of interest" description="Disordered" evidence="1">
    <location>
        <begin position="708"/>
        <end position="736"/>
    </location>
</feature>
<reference evidence="2 3" key="1">
    <citation type="journal article" date="2024" name="bioRxiv">
        <title>Comparative genomics of Cryptococcus and Kwoniella reveals pathogenesis evolution and contrasting karyotype dynamics via intercentromeric recombination or chromosome fusion.</title>
        <authorList>
            <person name="Coelho M.A."/>
            <person name="David-Palma M."/>
            <person name="Shea T."/>
            <person name="Bowers K."/>
            <person name="McGinley-Smith S."/>
            <person name="Mohammad A.W."/>
            <person name="Gnirke A."/>
            <person name="Yurkov A.M."/>
            <person name="Nowrousian M."/>
            <person name="Sun S."/>
            <person name="Cuomo C.A."/>
            <person name="Heitman J."/>
        </authorList>
    </citation>
    <scope>NUCLEOTIDE SEQUENCE [LARGE SCALE GENOMIC DNA]</scope>
    <source>
        <strain evidence="2 3">CBS 13917</strain>
    </source>
</reference>
<protein>
    <recommendedName>
        <fullName evidence="4">BRCT domain-containing protein</fullName>
    </recommendedName>
</protein>
<feature type="region of interest" description="Disordered" evidence="1">
    <location>
        <begin position="1058"/>
        <end position="1131"/>
    </location>
</feature>
<feature type="compositionally biased region" description="Acidic residues" evidence="1">
    <location>
        <begin position="402"/>
        <end position="429"/>
    </location>
</feature>
<feature type="compositionally biased region" description="Acidic residues" evidence="1">
    <location>
        <begin position="383"/>
        <end position="395"/>
    </location>
</feature>